<keyword evidence="2" id="KW-1185">Reference proteome</keyword>
<dbReference type="EMBL" id="FNOY01000018">
    <property type="protein sequence ID" value="SDY10754.1"/>
    <property type="molecule type" value="Genomic_DNA"/>
</dbReference>
<gene>
    <name evidence="1" type="ORF">SAMN05421881_101830</name>
</gene>
<evidence type="ECO:0000313" key="2">
    <source>
        <dbReference type="Proteomes" id="UP000198640"/>
    </source>
</evidence>
<reference evidence="1 2" key="1">
    <citation type="submission" date="2016-10" db="EMBL/GenBank/DDBJ databases">
        <authorList>
            <person name="de Groot N.N."/>
        </authorList>
    </citation>
    <scope>NUCLEOTIDE SEQUENCE [LARGE SCALE GENOMIC DNA]</scope>
    <source>
        <strain evidence="1 2">Nm1</strain>
    </source>
</reference>
<proteinExistence type="predicted"/>
<dbReference type="AlphaFoldDB" id="A0A1H3H7K3"/>
<evidence type="ECO:0000313" key="1">
    <source>
        <dbReference type="EMBL" id="SDY10754.1"/>
    </source>
</evidence>
<dbReference type="STRING" id="44576.SAMN05421881_101830"/>
<dbReference type="OrthoDB" id="480426at2"/>
<evidence type="ECO:0008006" key="3">
    <source>
        <dbReference type="Google" id="ProtNLM"/>
    </source>
</evidence>
<sequence length="378" mass="40467">MTRTYQNYFDALGFRESSSRYAIENPFGFIGKYQFGEAALHDLGYYAMDNSDPDLFLNDWVGNWSGKNGIHSKQDYLNNGPVQELIVREWHEVLWRRIELNDLAKYDGQILNGVPITISGMLAASHLLGTGGLRSFLQSGAVTSPGDGFGTTAYDYMTHFEGYETPFSVNRGQFVVIEGGPGRDVLSSYGGNAVLNGKGGIDTALYSDPVADYDIDSRFDGAWTVTHKQSGPISTDILIDIERIQFSDLSLALDLDGYAGITARIAGAVFGQEAVSDQALVGIGLGLLDNGMHYEALMQLAINAALGAEAASHTAVVDLLYQNVVGVAPAATEQAHYVGLLEAGEHSVASLGVMAAATALNETNIDLVGLSQTGLAYV</sequence>
<protein>
    <recommendedName>
        <fullName evidence="3">DUF4214 domain-containing protein</fullName>
    </recommendedName>
</protein>
<organism evidence="1 2">
    <name type="scientific">Nitrosomonas halophila</name>
    <dbReference type="NCBI Taxonomy" id="44576"/>
    <lineage>
        <taxon>Bacteria</taxon>
        <taxon>Pseudomonadati</taxon>
        <taxon>Pseudomonadota</taxon>
        <taxon>Betaproteobacteria</taxon>
        <taxon>Nitrosomonadales</taxon>
        <taxon>Nitrosomonadaceae</taxon>
        <taxon>Nitrosomonas</taxon>
    </lineage>
</organism>
<dbReference type="Proteomes" id="UP000198640">
    <property type="component" value="Unassembled WGS sequence"/>
</dbReference>
<accession>A0A1H3H7K3</accession>
<name>A0A1H3H7K3_9PROT</name>
<dbReference type="RefSeq" id="WP_090413356.1">
    <property type="nucleotide sequence ID" value="NZ_FNOY01000018.1"/>
</dbReference>